<dbReference type="AlphaFoldDB" id="A0A448WX07"/>
<protein>
    <recommendedName>
        <fullName evidence="1">Helicase C-terminal domain-containing protein</fullName>
    </recommendedName>
</protein>
<dbReference type="EMBL" id="CAAALY010056079">
    <property type="protein sequence ID" value="VEL22374.1"/>
    <property type="molecule type" value="Genomic_DNA"/>
</dbReference>
<name>A0A448WX07_9PLAT</name>
<accession>A0A448WX07</accession>
<evidence type="ECO:0000259" key="1">
    <source>
        <dbReference type="Pfam" id="PF00271"/>
    </source>
</evidence>
<dbReference type="OrthoDB" id="10265785at2759"/>
<comment type="caution">
    <text evidence="2">The sequence shown here is derived from an EMBL/GenBank/DDBJ whole genome shotgun (WGS) entry which is preliminary data.</text>
</comment>
<keyword evidence="3" id="KW-1185">Reference proteome</keyword>
<evidence type="ECO:0000313" key="2">
    <source>
        <dbReference type="EMBL" id="VEL22374.1"/>
    </source>
</evidence>
<reference evidence="2" key="1">
    <citation type="submission" date="2018-11" db="EMBL/GenBank/DDBJ databases">
        <authorList>
            <consortium name="Pathogen Informatics"/>
        </authorList>
    </citation>
    <scope>NUCLEOTIDE SEQUENCE</scope>
</reference>
<gene>
    <name evidence="2" type="ORF">PXEA_LOCUS15814</name>
</gene>
<dbReference type="InterPro" id="IPR027417">
    <property type="entry name" value="P-loop_NTPase"/>
</dbReference>
<proteinExistence type="predicted"/>
<dbReference type="Proteomes" id="UP000784294">
    <property type="component" value="Unassembled WGS sequence"/>
</dbReference>
<dbReference type="InterPro" id="IPR001650">
    <property type="entry name" value="Helicase_C-like"/>
</dbReference>
<organism evidence="2 3">
    <name type="scientific">Protopolystoma xenopodis</name>
    <dbReference type="NCBI Taxonomy" id="117903"/>
    <lineage>
        <taxon>Eukaryota</taxon>
        <taxon>Metazoa</taxon>
        <taxon>Spiralia</taxon>
        <taxon>Lophotrochozoa</taxon>
        <taxon>Platyhelminthes</taxon>
        <taxon>Monogenea</taxon>
        <taxon>Polyopisthocotylea</taxon>
        <taxon>Polystomatidea</taxon>
        <taxon>Polystomatidae</taxon>
        <taxon>Protopolystoma</taxon>
    </lineage>
</organism>
<dbReference type="Gene3D" id="3.40.50.300">
    <property type="entry name" value="P-loop containing nucleotide triphosphate hydrolases"/>
    <property type="match status" value="1"/>
</dbReference>
<dbReference type="Pfam" id="PF00271">
    <property type="entry name" value="Helicase_C"/>
    <property type="match status" value="1"/>
</dbReference>
<feature type="domain" description="Helicase C-terminal" evidence="1">
    <location>
        <begin position="11"/>
        <end position="63"/>
    </location>
</feature>
<sequence>MGLPDDARRTRLEARWLKNKMELGGHKVALLTGELDVAEREAVITDFRRASVRVLITTNLCARDPPAL</sequence>
<dbReference type="SUPFAM" id="SSF52540">
    <property type="entry name" value="P-loop containing nucleoside triphosphate hydrolases"/>
    <property type="match status" value="1"/>
</dbReference>
<evidence type="ECO:0000313" key="3">
    <source>
        <dbReference type="Proteomes" id="UP000784294"/>
    </source>
</evidence>